<keyword evidence="4 9" id="KW-0812">Transmembrane</keyword>
<evidence type="ECO:0000256" key="8">
    <source>
        <dbReference type="ARBA" id="ARBA00023136"/>
    </source>
</evidence>
<feature type="transmembrane region" description="Helical" evidence="9">
    <location>
        <begin position="487"/>
        <end position="510"/>
    </location>
</feature>
<keyword evidence="5" id="KW-0547">Nucleotide-binding</keyword>
<dbReference type="InterPro" id="IPR050352">
    <property type="entry name" value="ABCG_transporters"/>
</dbReference>
<feature type="transmembrane region" description="Helical" evidence="9">
    <location>
        <begin position="79"/>
        <end position="100"/>
    </location>
</feature>
<proteinExistence type="inferred from homology"/>
<feature type="transmembrane region" description="Helical" evidence="9">
    <location>
        <begin position="392"/>
        <end position="414"/>
    </location>
</feature>
<dbReference type="Pfam" id="PF05024">
    <property type="entry name" value="Gpi1"/>
    <property type="match status" value="2"/>
</dbReference>
<protein>
    <submittedName>
        <fullName evidence="11">ABC transporter, ATP-binding protein</fullName>
    </submittedName>
</protein>
<evidence type="ECO:0000259" key="10">
    <source>
        <dbReference type="PROSITE" id="PS50893"/>
    </source>
</evidence>
<dbReference type="PANTHER" id="PTHR48041:SF84">
    <property type="entry name" value="ABC TRANSPORTER DOMAIN-CONTAINING PROTEIN"/>
    <property type="match status" value="1"/>
</dbReference>
<dbReference type="EMBL" id="KI660190">
    <property type="protein sequence ID" value="ETN77132.1"/>
    <property type="molecule type" value="Genomic_DNA"/>
</dbReference>
<dbReference type="Pfam" id="PF00005">
    <property type="entry name" value="ABC_tran"/>
    <property type="match status" value="1"/>
</dbReference>
<dbReference type="GO" id="GO:0016887">
    <property type="term" value="F:ATP hydrolysis activity"/>
    <property type="evidence" value="ECO:0007669"/>
    <property type="project" value="InterPro"/>
</dbReference>
<accession>W2T805</accession>
<dbReference type="GO" id="GO:0005524">
    <property type="term" value="F:ATP binding"/>
    <property type="evidence" value="ECO:0007669"/>
    <property type="project" value="UniProtKB-KW"/>
</dbReference>
<dbReference type="PANTHER" id="PTHR48041">
    <property type="entry name" value="ABC TRANSPORTER G FAMILY MEMBER 28"/>
    <property type="match status" value="1"/>
</dbReference>
<evidence type="ECO:0000313" key="12">
    <source>
        <dbReference type="Proteomes" id="UP000053676"/>
    </source>
</evidence>
<evidence type="ECO:0000256" key="9">
    <source>
        <dbReference type="SAM" id="Phobius"/>
    </source>
</evidence>
<dbReference type="GO" id="GO:0005886">
    <property type="term" value="C:plasma membrane"/>
    <property type="evidence" value="ECO:0007669"/>
    <property type="project" value="TreeGrafter"/>
</dbReference>
<dbReference type="AlphaFoldDB" id="W2T805"/>
<dbReference type="InterPro" id="IPR003593">
    <property type="entry name" value="AAA+_ATPase"/>
</dbReference>
<dbReference type="Gene3D" id="3.40.50.300">
    <property type="entry name" value="P-loop containing nucleotide triphosphate hydrolases"/>
    <property type="match status" value="1"/>
</dbReference>
<gene>
    <name evidence="11" type="ORF">NECAME_11245</name>
</gene>
<dbReference type="Pfam" id="PF19055">
    <property type="entry name" value="ABC2_membrane_7"/>
    <property type="match status" value="1"/>
</dbReference>
<dbReference type="InterPro" id="IPR003439">
    <property type="entry name" value="ABC_transporter-like_ATP-bd"/>
</dbReference>
<keyword evidence="12" id="KW-1185">Reference proteome</keyword>
<dbReference type="GO" id="GO:0006506">
    <property type="term" value="P:GPI anchor biosynthetic process"/>
    <property type="evidence" value="ECO:0007669"/>
    <property type="project" value="InterPro"/>
</dbReference>
<dbReference type="Proteomes" id="UP000053676">
    <property type="component" value="Unassembled WGS sequence"/>
</dbReference>
<dbReference type="SMART" id="SM00382">
    <property type="entry name" value="AAA"/>
    <property type="match status" value="1"/>
</dbReference>
<dbReference type="Pfam" id="PF01061">
    <property type="entry name" value="ABC2_membrane"/>
    <property type="match status" value="1"/>
</dbReference>
<dbReference type="OrthoDB" id="66620at2759"/>
<comment type="similarity">
    <text evidence="2">Belongs to the ABC transporter superfamily. ABCG family. Eye pigment precursor importer (TC 3.A.1.204) subfamily.</text>
</comment>
<organism evidence="11 12">
    <name type="scientific">Necator americanus</name>
    <name type="common">Human hookworm</name>
    <dbReference type="NCBI Taxonomy" id="51031"/>
    <lineage>
        <taxon>Eukaryota</taxon>
        <taxon>Metazoa</taxon>
        <taxon>Ecdysozoa</taxon>
        <taxon>Nematoda</taxon>
        <taxon>Chromadorea</taxon>
        <taxon>Rhabditida</taxon>
        <taxon>Rhabditina</taxon>
        <taxon>Rhabditomorpha</taxon>
        <taxon>Strongyloidea</taxon>
        <taxon>Ancylostomatidae</taxon>
        <taxon>Bunostominae</taxon>
        <taxon>Necator</taxon>
    </lineage>
</organism>
<dbReference type="CDD" id="cd03213">
    <property type="entry name" value="ABCG_EPDR"/>
    <property type="match status" value="1"/>
</dbReference>
<evidence type="ECO:0000256" key="2">
    <source>
        <dbReference type="ARBA" id="ARBA00005814"/>
    </source>
</evidence>
<dbReference type="InterPro" id="IPR017871">
    <property type="entry name" value="ABC_transporter-like_CS"/>
</dbReference>
<dbReference type="InterPro" id="IPR043926">
    <property type="entry name" value="ABCG_dom"/>
</dbReference>
<evidence type="ECO:0000256" key="7">
    <source>
        <dbReference type="ARBA" id="ARBA00022989"/>
    </source>
</evidence>
<feature type="domain" description="ABC transporter" evidence="10">
    <location>
        <begin position="115"/>
        <end position="353"/>
    </location>
</feature>
<dbReference type="PROSITE" id="PS50893">
    <property type="entry name" value="ABC_TRANSPORTER_2"/>
    <property type="match status" value="1"/>
</dbReference>
<comment type="subcellular location">
    <subcellularLocation>
        <location evidence="1">Membrane</location>
        <topology evidence="1">Multi-pass membrane protein</topology>
    </subcellularLocation>
</comment>
<evidence type="ECO:0000256" key="1">
    <source>
        <dbReference type="ARBA" id="ARBA00004141"/>
    </source>
</evidence>
<evidence type="ECO:0000256" key="6">
    <source>
        <dbReference type="ARBA" id="ARBA00022840"/>
    </source>
</evidence>
<dbReference type="STRING" id="51031.W2T805"/>
<keyword evidence="3" id="KW-0813">Transport</keyword>
<dbReference type="InterPro" id="IPR027417">
    <property type="entry name" value="P-loop_NTPase"/>
</dbReference>
<dbReference type="SUPFAM" id="SSF52540">
    <property type="entry name" value="P-loop containing nucleoside triphosphate hydrolases"/>
    <property type="match status" value="1"/>
</dbReference>
<keyword evidence="6 11" id="KW-0067">ATP-binding</keyword>
<dbReference type="PROSITE" id="PS00211">
    <property type="entry name" value="ABC_TRANSPORTER_1"/>
    <property type="match status" value="1"/>
</dbReference>
<sequence length="648" mass="72442">MAAAVVNTLLNTFPEGLHHFSLQLRRNGVDFLPEPLITWLTNNPAGLKLNEPVNTALASFFQYHVHLWKTFMLFSRYRIIWEVFYASSCIGLSVCCALFVDFITLLTIHIVCFDVYASRVSVTKGGRQLLHGVTGLARPGELLALMGASGAGKTTLLNTLLSRNLRGLTIDGTVAVNGNVIGREITAISGYAQQEEMFVGTLTVREYLMIQARLRTNLVAEKREKRVNVVLSQLGLTKCQNTRIGVAGVLKGISGGEARRLTFACEILSNPALLFCDEPTTGLDSFMAENVVQVLSKLAKNGRTVVCTIHQPASQLYLMFDKVMFLAGGRTAFLGTPRDCIKFFEECDAPCPHNYNPADLIIHTLAVVPHEEEISRQRIAEICDTYENGSTLLRYCLLGFQVAVSLAGPLLTLLSLTGGFYANVGSLPPYVAWIQYLSWFRYGFEALAINQWNNVNNANSTFWNDQIRDDVLSRFSFKADRFALDQLLMVAFILAFYAIGYFGLWIRVYLKLDFYVNSLMDEGKKRVAMTTTENDYYRLAKVSWSSLISLWRVFRGRKWNPLRCRTDTDSLSLPGLLGYEATVYRHITFYHITVSAAHGHRLFRRLQSVATIRVGDPEGAHRAGTPPSIHNSLDGSYVRVNPVINSCT</sequence>
<evidence type="ECO:0000256" key="3">
    <source>
        <dbReference type="ARBA" id="ARBA00022448"/>
    </source>
</evidence>
<dbReference type="KEGG" id="nai:NECAME_11245"/>
<name>W2T805_NECAM</name>
<dbReference type="InterPro" id="IPR007720">
    <property type="entry name" value="PigQ/GPI1"/>
</dbReference>
<keyword evidence="7 9" id="KW-1133">Transmembrane helix</keyword>
<evidence type="ECO:0000313" key="11">
    <source>
        <dbReference type="EMBL" id="ETN77132.1"/>
    </source>
</evidence>
<reference evidence="12" key="1">
    <citation type="journal article" date="2014" name="Nat. Genet.">
        <title>Genome of the human hookworm Necator americanus.</title>
        <authorList>
            <person name="Tang Y.T."/>
            <person name="Gao X."/>
            <person name="Rosa B.A."/>
            <person name="Abubucker S."/>
            <person name="Hallsworth-Pepin K."/>
            <person name="Martin J."/>
            <person name="Tyagi R."/>
            <person name="Heizer E."/>
            <person name="Zhang X."/>
            <person name="Bhonagiri-Palsikar V."/>
            <person name="Minx P."/>
            <person name="Warren W.C."/>
            <person name="Wang Q."/>
            <person name="Zhan B."/>
            <person name="Hotez P.J."/>
            <person name="Sternberg P.W."/>
            <person name="Dougall A."/>
            <person name="Gaze S.T."/>
            <person name="Mulvenna J."/>
            <person name="Sotillo J."/>
            <person name="Ranganathan S."/>
            <person name="Rabelo E.M."/>
            <person name="Wilson R.K."/>
            <person name="Felgner P.L."/>
            <person name="Bethony J."/>
            <person name="Hawdon J.M."/>
            <person name="Gasser R.B."/>
            <person name="Loukas A."/>
            <person name="Mitreva M."/>
        </authorList>
    </citation>
    <scope>NUCLEOTIDE SEQUENCE [LARGE SCALE GENOMIC DNA]</scope>
</reference>
<dbReference type="GO" id="GO:0140359">
    <property type="term" value="F:ABC-type transporter activity"/>
    <property type="evidence" value="ECO:0007669"/>
    <property type="project" value="InterPro"/>
</dbReference>
<evidence type="ECO:0000256" key="5">
    <source>
        <dbReference type="ARBA" id="ARBA00022741"/>
    </source>
</evidence>
<dbReference type="InterPro" id="IPR013525">
    <property type="entry name" value="ABC2_TM"/>
</dbReference>
<keyword evidence="8 9" id="KW-0472">Membrane</keyword>
<dbReference type="FunFam" id="3.40.50.300:FF:001480">
    <property type="entry name" value="ABC transporter"/>
    <property type="match status" value="1"/>
</dbReference>
<evidence type="ECO:0000256" key="4">
    <source>
        <dbReference type="ARBA" id="ARBA00022692"/>
    </source>
</evidence>